<dbReference type="InterPro" id="IPR010845">
    <property type="entry name" value="FlaF"/>
</dbReference>
<keyword evidence="2" id="KW-1185">Reference proteome</keyword>
<evidence type="ECO:0000313" key="2">
    <source>
        <dbReference type="Proteomes" id="UP000284547"/>
    </source>
</evidence>
<protein>
    <submittedName>
        <fullName evidence="1">Flagellar biosynthesis regulatory protein FlaF</fullName>
    </submittedName>
</protein>
<comment type="caution">
    <text evidence="1">The sequence shown here is derived from an EMBL/GenBank/DDBJ whole genome shotgun (WGS) entry which is preliminary data.</text>
</comment>
<organism evidence="1 2">
    <name type="scientific">Pseudotabrizicola alkalilacus</name>
    <dbReference type="NCBI Taxonomy" id="2305252"/>
    <lineage>
        <taxon>Bacteria</taxon>
        <taxon>Pseudomonadati</taxon>
        <taxon>Pseudomonadota</taxon>
        <taxon>Alphaproteobacteria</taxon>
        <taxon>Rhodobacterales</taxon>
        <taxon>Paracoccaceae</taxon>
        <taxon>Pseudotabrizicola</taxon>
    </lineage>
</organism>
<dbReference type="NCBIfam" id="NF009435">
    <property type="entry name" value="PRK12794.1"/>
    <property type="match status" value="1"/>
</dbReference>
<gene>
    <name evidence="1" type="primary">flaF</name>
    <name evidence="1" type="ORF">D1012_18630</name>
</gene>
<proteinExistence type="predicted"/>
<dbReference type="AlphaFoldDB" id="A0A411YY36"/>
<reference evidence="1 2" key="1">
    <citation type="submission" date="2018-08" db="EMBL/GenBank/DDBJ databases">
        <title>Flavobacterium tibetense sp. nov., isolated from a wetland YonghuCo on Tibetan Plateau.</title>
        <authorList>
            <person name="Phurbu D."/>
            <person name="Lu H."/>
            <person name="Xing P."/>
        </authorList>
    </citation>
    <scope>NUCLEOTIDE SEQUENCE [LARGE SCALE GENOMIC DNA]</scope>
    <source>
        <strain evidence="1 2">DJC</strain>
    </source>
</reference>
<sequence length="133" mass="14657">MVQREGFAVNVLIHPKAGYTRPDATLRPMRSIEYDAFARVTQKLSATWQNRKSDFPALVQALTDNLGLWSTLAADVASSGNTLPSTLRAQLFYLYEFSEIHTRRVLEGSATVDVLIDVNTAIMRGLRGQGGAT</sequence>
<keyword evidence="1" id="KW-0969">Cilium</keyword>
<dbReference type="OrthoDB" id="9808944at2"/>
<dbReference type="GO" id="GO:0044781">
    <property type="term" value="P:bacterial-type flagellum organization"/>
    <property type="evidence" value="ECO:0007669"/>
    <property type="project" value="InterPro"/>
</dbReference>
<name>A0A411YY36_9RHOB</name>
<evidence type="ECO:0000313" key="1">
    <source>
        <dbReference type="EMBL" id="RGP35814.1"/>
    </source>
</evidence>
<dbReference type="Pfam" id="PF07309">
    <property type="entry name" value="FlaF"/>
    <property type="match status" value="1"/>
</dbReference>
<dbReference type="Proteomes" id="UP000284547">
    <property type="component" value="Unassembled WGS sequence"/>
</dbReference>
<dbReference type="EMBL" id="QWEY01000012">
    <property type="protein sequence ID" value="RGP35814.1"/>
    <property type="molecule type" value="Genomic_DNA"/>
</dbReference>
<keyword evidence="1" id="KW-0282">Flagellum</keyword>
<accession>A0A411YY36</accession>
<keyword evidence="1" id="KW-0966">Cell projection</keyword>